<evidence type="ECO:0000256" key="1">
    <source>
        <dbReference type="ARBA" id="ARBA00023002"/>
    </source>
</evidence>
<gene>
    <name evidence="4" type="ORF">UTRI_04955_B</name>
</gene>
<dbReference type="PANTHER" id="PTHR10366">
    <property type="entry name" value="NAD DEPENDENT EPIMERASE/DEHYDRATASE"/>
    <property type="match status" value="1"/>
</dbReference>
<feature type="domain" description="Ketoreductase" evidence="3">
    <location>
        <begin position="6"/>
        <end position="156"/>
    </location>
</feature>
<dbReference type="AlphaFoldDB" id="A0A5C3EGY8"/>
<accession>A0A5C3EGY8</accession>
<dbReference type="SUPFAM" id="SSF51735">
    <property type="entry name" value="NAD(P)-binding Rossmann-fold domains"/>
    <property type="match status" value="1"/>
</dbReference>
<sequence length="353" mass="38618">MSESKLFYVVTGANGYIASALVKRLVDDGAHVRATVRRAEAGEALRSSLSAESKGSLETAIVQDITAEGAFRDALQGATHVFHMASPIPGAGKTDVKRDFLDPAIAGTLILLQDARSTPTVQKVVLTSSIASVLDFSRANTGGTFTEADWNPVTYDQAASLSDKLSTANKDAYMKVAMIIYAASKKLAEEAAWKFIEDKTPQFKLTAVNPAFVIGRPTMGQELSGTNGSFWQLLNGRPLQTENTLAGYVDLEDVVEGHIQAMQREKADGKRFVLVGGQPRNWQLINWAKEHRDELPFDKVDEPEDAESVEKQVTRYDTKASQEILGLTYKNPKQMVADFVDWVSERDSAKSGR</sequence>
<organism evidence="4 5">
    <name type="scientific">Ustilago trichophora</name>
    <dbReference type="NCBI Taxonomy" id="86804"/>
    <lineage>
        <taxon>Eukaryota</taxon>
        <taxon>Fungi</taxon>
        <taxon>Dikarya</taxon>
        <taxon>Basidiomycota</taxon>
        <taxon>Ustilaginomycotina</taxon>
        <taxon>Ustilaginomycetes</taxon>
        <taxon>Ustilaginales</taxon>
        <taxon>Ustilaginaceae</taxon>
        <taxon>Ustilago</taxon>
    </lineage>
</organism>
<reference evidence="4 5" key="1">
    <citation type="submission" date="2018-03" db="EMBL/GenBank/DDBJ databases">
        <authorList>
            <person name="Guldener U."/>
        </authorList>
    </citation>
    <scope>NUCLEOTIDE SEQUENCE [LARGE SCALE GENOMIC DNA]</scope>
    <source>
        <strain evidence="4 5">NBRC100155</strain>
    </source>
</reference>
<name>A0A5C3EGY8_9BASI</name>
<evidence type="ECO:0000313" key="5">
    <source>
        <dbReference type="Proteomes" id="UP000324022"/>
    </source>
</evidence>
<protein>
    <recommendedName>
        <fullName evidence="3">Ketoreductase domain-containing protein</fullName>
    </recommendedName>
</protein>
<dbReference type="InterPro" id="IPR036291">
    <property type="entry name" value="NAD(P)-bd_dom_sf"/>
</dbReference>
<keyword evidence="1" id="KW-0560">Oxidoreductase</keyword>
<dbReference type="InterPro" id="IPR001509">
    <property type="entry name" value="Epimerase_deHydtase"/>
</dbReference>
<evidence type="ECO:0000313" key="4">
    <source>
        <dbReference type="EMBL" id="SPO28997.1"/>
    </source>
</evidence>
<dbReference type="Proteomes" id="UP000324022">
    <property type="component" value="Unassembled WGS sequence"/>
</dbReference>
<dbReference type="PANTHER" id="PTHR10366:SF564">
    <property type="entry name" value="STEROL-4-ALPHA-CARBOXYLATE 3-DEHYDROGENASE, DECARBOXYLATING"/>
    <property type="match status" value="1"/>
</dbReference>
<proteinExistence type="inferred from homology"/>
<dbReference type="GO" id="GO:0016616">
    <property type="term" value="F:oxidoreductase activity, acting on the CH-OH group of donors, NAD or NADP as acceptor"/>
    <property type="evidence" value="ECO:0007669"/>
    <property type="project" value="TreeGrafter"/>
</dbReference>
<dbReference type="Pfam" id="PF01370">
    <property type="entry name" value="Epimerase"/>
    <property type="match status" value="1"/>
</dbReference>
<dbReference type="InterPro" id="IPR050425">
    <property type="entry name" value="NAD(P)_dehydrat-like"/>
</dbReference>
<dbReference type="OrthoDB" id="2735536at2759"/>
<dbReference type="SMART" id="SM00822">
    <property type="entry name" value="PKS_KR"/>
    <property type="match status" value="1"/>
</dbReference>
<keyword evidence="5" id="KW-1185">Reference proteome</keyword>
<dbReference type="EMBL" id="OOIN01000025">
    <property type="protein sequence ID" value="SPO28997.1"/>
    <property type="molecule type" value="Genomic_DNA"/>
</dbReference>
<dbReference type="Gene3D" id="3.40.50.720">
    <property type="entry name" value="NAD(P)-binding Rossmann-like Domain"/>
    <property type="match status" value="1"/>
</dbReference>
<evidence type="ECO:0000256" key="2">
    <source>
        <dbReference type="ARBA" id="ARBA00023445"/>
    </source>
</evidence>
<dbReference type="InterPro" id="IPR057326">
    <property type="entry name" value="KR_dom"/>
</dbReference>
<comment type="similarity">
    <text evidence="2">Belongs to the NAD(P)-dependent epimerase/dehydratase family. Dihydroflavonol-4-reductase subfamily.</text>
</comment>
<evidence type="ECO:0000259" key="3">
    <source>
        <dbReference type="SMART" id="SM00822"/>
    </source>
</evidence>